<feature type="domain" description="3-dehydroquinate synthase C-terminal" evidence="21">
    <location>
        <begin position="174"/>
        <end position="308"/>
    </location>
</feature>
<dbReference type="EMBL" id="DVMH01000022">
    <property type="protein sequence ID" value="HIU10533.1"/>
    <property type="molecule type" value="Genomic_DNA"/>
</dbReference>
<evidence type="ECO:0000256" key="17">
    <source>
        <dbReference type="ARBA" id="ARBA00023239"/>
    </source>
</evidence>
<evidence type="ECO:0000313" key="23">
    <source>
        <dbReference type="Proteomes" id="UP000824124"/>
    </source>
</evidence>
<feature type="domain" description="3-dehydroquinate synthase N-terminal" evidence="20">
    <location>
        <begin position="61"/>
        <end position="172"/>
    </location>
</feature>
<dbReference type="Pfam" id="PF24621">
    <property type="entry name" value="DHQS_C"/>
    <property type="match status" value="1"/>
</dbReference>
<evidence type="ECO:0000256" key="5">
    <source>
        <dbReference type="ARBA" id="ARBA00004496"/>
    </source>
</evidence>
<evidence type="ECO:0000256" key="3">
    <source>
        <dbReference type="ARBA" id="ARBA00001941"/>
    </source>
</evidence>
<dbReference type="GO" id="GO:0009073">
    <property type="term" value="P:aromatic amino acid family biosynthetic process"/>
    <property type="evidence" value="ECO:0007669"/>
    <property type="project" value="UniProtKB-KW"/>
</dbReference>
<sequence length="338" mass="37213">MKITVEIPNHKYNIHLKRGILQDVHKFIDLNRKVLIVTDDEIPEQYVMALQKQCPDSYLATIHAGEQSKCFIYLQFIWNALLDNGFGRKDLVIALGGGVTGDITGFAAATYMRGMDYVNIPTSTLSQIDSSIGGKTAINLGDVKNIVGAFHQPRAVFIDPDVLETLDDRNFYNGLAEAVKAGMIGDAALFELFEQMPGDRAVIQADYIEDIIEKALTVKKNIVEQDEQETGLRQVLNFGHTVGHAIESAGELAGLLHGEAIAVGMVQVTEDKAIKERLINVLTKLNLPTTHEYPAEQLKEIIAHDKKAAGSKITLIKVPQIGQAERVKLPLAAIDKYL</sequence>
<dbReference type="Gene3D" id="3.40.50.1970">
    <property type="match status" value="1"/>
</dbReference>
<evidence type="ECO:0000256" key="19">
    <source>
        <dbReference type="NCBIfam" id="TIGR01357"/>
    </source>
</evidence>
<dbReference type="FunFam" id="3.40.50.1970:FF:000007">
    <property type="entry name" value="Pentafunctional AROM polypeptide"/>
    <property type="match status" value="1"/>
</dbReference>
<dbReference type="EC" id="4.2.3.4" evidence="8 19"/>
<evidence type="ECO:0000256" key="18">
    <source>
        <dbReference type="ARBA" id="ARBA00023285"/>
    </source>
</evidence>
<gene>
    <name evidence="22" type="primary">aroB</name>
    <name evidence="22" type="ORF">IAB00_04715</name>
</gene>
<dbReference type="PIRSF" id="PIRSF001455">
    <property type="entry name" value="DHQ_synth"/>
    <property type="match status" value="1"/>
</dbReference>
<evidence type="ECO:0000256" key="9">
    <source>
        <dbReference type="ARBA" id="ARBA00017684"/>
    </source>
</evidence>
<dbReference type="GO" id="GO:0046872">
    <property type="term" value="F:metal ion binding"/>
    <property type="evidence" value="ECO:0007669"/>
    <property type="project" value="UniProtKB-KW"/>
</dbReference>
<keyword evidence="12" id="KW-0479">Metal-binding</keyword>
<dbReference type="InterPro" id="IPR050071">
    <property type="entry name" value="Dehydroquinate_synthase"/>
</dbReference>
<keyword evidence="10" id="KW-0963">Cytoplasm</keyword>
<evidence type="ECO:0000256" key="14">
    <source>
        <dbReference type="ARBA" id="ARBA00022833"/>
    </source>
</evidence>
<evidence type="ECO:0000256" key="1">
    <source>
        <dbReference type="ARBA" id="ARBA00001393"/>
    </source>
</evidence>
<dbReference type="PANTHER" id="PTHR43622">
    <property type="entry name" value="3-DEHYDROQUINATE SYNTHASE"/>
    <property type="match status" value="1"/>
</dbReference>
<comment type="subcellular location">
    <subcellularLocation>
        <location evidence="5">Cytoplasm</location>
    </subcellularLocation>
</comment>
<comment type="pathway">
    <text evidence="6">Metabolic intermediate biosynthesis; chorismate biosynthesis; chorismate from D-erythrose 4-phosphate and phosphoenolpyruvate: step 2/7.</text>
</comment>
<evidence type="ECO:0000256" key="7">
    <source>
        <dbReference type="ARBA" id="ARBA00005412"/>
    </source>
</evidence>
<comment type="similarity">
    <text evidence="7">Belongs to the sugar phosphate cyclases superfamily. Dehydroquinate synthase family.</text>
</comment>
<dbReference type="InterPro" id="IPR016037">
    <property type="entry name" value="DHQ_synth_AroB"/>
</dbReference>
<reference evidence="22" key="1">
    <citation type="submission" date="2020-10" db="EMBL/GenBank/DDBJ databases">
        <authorList>
            <person name="Gilroy R."/>
        </authorList>
    </citation>
    <scope>NUCLEOTIDE SEQUENCE</scope>
    <source>
        <strain evidence="22">2830</strain>
    </source>
</reference>
<protein>
    <recommendedName>
        <fullName evidence="9 19">3-dehydroquinate synthase</fullName>
        <ecNumber evidence="8 19">4.2.3.4</ecNumber>
    </recommendedName>
</protein>
<evidence type="ECO:0000256" key="11">
    <source>
        <dbReference type="ARBA" id="ARBA00022605"/>
    </source>
</evidence>
<evidence type="ECO:0000256" key="4">
    <source>
        <dbReference type="ARBA" id="ARBA00001947"/>
    </source>
</evidence>
<accession>A0A9D1HMB4</accession>
<dbReference type="GO" id="GO:0005737">
    <property type="term" value="C:cytoplasm"/>
    <property type="evidence" value="ECO:0007669"/>
    <property type="project" value="UniProtKB-SubCell"/>
</dbReference>
<dbReference type="GO" id="GO:0000166">
    <property type="term" value="F:nucleotide binding"/>
    <property type="evidence" value="ECO:0007669"/>
    <property type="project" value="UniProtKB-KW"/>
</dbReference>
<dbReference type="GO" id="GO:0008652">
    <property type="term" value="P:amino acid biosynthetic process"/>
    <property type="evidence" value="ECO:0007669"/>
    <property type="project" value="UniProtKB-KW"/>
</dbReference>
<comment type="caution">
    <text evidence="22">The sequence shown here is derived from an EMBL/GenBank/DDBJ whole genome shotgun (WGS) entry which is preliminary data.</text>
</comment>
<dbReference type="Proteomes" id="UP000824124">
    <property type="component" value="Unassembled WGS sequence"/>
</dbReference>
<organism evidence="22 23">
    <name type="scientific">Candidatus Avidehalobacter gallistercoris</name>
    <dbReference type="NCBI Taxonomy" id="2840694"/>
    <lineage>
        <taxon>Bacteria</taxon>
        <taxon>Bacillati</taxon>
        <taxon>Bacillota</taxon>
        <taxon>Clostridia</taxon>
        <taxon>Eubacteriales</taxon>
        <taxon>Peptococcaceae</taxon>
        <taxon>Peptococcaceae incertae sedis</taxon>
        <taxon>Candidatus Avidehalobacter</taxon>
    </lineage>
</organism>
<comment type="catalytic activity">
    <reaction evidence="1">
        <text>7-phospho-2-dehydro-3-deoxy-D-arabino-heptonate = 3-dehydroquinate + phosphate</text>
        <dbReference type="Rhea" id="RHEA:21968"/>
        <dbReference type="ChEBI" id="CHEBI:32364"/>
        <dbReference type="ChEBI" id="CHEBI:43474"/>
        <dbReference type="ChEBI" id="CHEBI:58394"/>
        <dbReference type="EC" id="4.2.3.4"/>
    </reaction>
</comment>
<name>A0A9D1HMB4_9FIRM</name>
<dbReference type="PANTHER" id="PTHR43622:SF7">
    <property type="entry name" value="3-DEHYDROQUINATE SYNTHASE, CHLOROPLASTIC"/>
    <property type="match status" value="1"/>
</dbReference>
<dbReference type="AlphaFoldDB" id="A0A9D1HMB4"/>
<evidence type="ECO:0000256" key="13">
    <source>
        <dbReference type="ARBA" id="ARBA00022741"/>
    </source>
</evidence>
<dbReference type="CDD" id="cd08195">
    <property type="entry name" value="DHQS"/>
    <property type="match status" value="1"/>
</dbReference>
<evidence type="ECO:0000256" key="16">
    <source>
        <dbReference type="ARBA" id="ARBA00023141"/>
    </source>
</evidence>
<keyword evidence="11" id="KW-0028">Amino-acid biosynthesis</keyword>
<keyword evidence="14" id="KW-0862">Zinc</keyword>
<evidence type="ECO:0000256" key="6">
    <source>
        <dbReference type="ARBA" id="ARBA00004661"/>
    </source>
</evidence>
<keyword evidence="15" id="KW-0520">NAD</keyword>
<comment type="cofactor">
    <cofactor evidence="3">
        <name>Co(2+)</name>
        <dbReference type="ChEBI" id="CHEBI:48828"/>
    </cofactor>
</comment>
<keyword evidence="13" id="KW-0547">Nucleotide-binding</keyword>
<dbReference type="NCBIfam" id="TIGR01357">
    <property type="entry name" value="aroB"/>
    <property type="match status" value="1"/>
</dbReference>
<proteinExistence type="inferred from homology"/>
<evidence type="ECO:0000256" key="8">
    <source>
        <dbReference type="ARBA" id="ARBA00013031"/>
    </source>
</evidence>
<evidence type="ECO:0000256" key="15">
    <source>
        <dbReference type="ARBA" id="ARBA00023027"/>
    </source>
</evidence>
<evidence type="ECO:0000256" key="12">
    <source>
        <dbReference type="ARBA" id="ARBA00022723"/>
    </source>
</evidence>
<dbReference type="Pfam" id="PF01761">
    <property type="entry name" value="DHQ_synthase"/>
    <property type="match status" value="1"/>
</dbReference>
<keyword evidence="17 22" id="KW-0456">Lyase</keyword>
<evidence type="ECO:0000313" key="22">
    <source>
        <dbReference type="EMBL" id="HIU10533.1"/>
    </source>
</evidence>
<evidence type="ECO:0000259" key="20">
    <source>
        <dbReference type="Pfam" id="PF01761"/>
    </source>
</evidence>
<dbReference type="InterPro" id="IPR030960">
    <property type="entry name" value="DHQS/DOIS_N"/>
</dbReference>
<comment type="cofactor">
    <cofactor evidence="2">
        <name>NAD(+)</name>
        <dbReference type="ChEBI" id="CHEBI:57540"/>
    </cofactor>
</comment>
<dbReference type="InterPro" id="IPR030963">
    <property type="entry name" value="DHQ_synth_fam"/>
</dbReference>
<evidence type="ECO:0000256" key="2">
    <source>
        <dbReference type="ARBA" id="ARBA00001911"/>
    </source>
</evidence>
<dbReference type="GO" id="GO:0009423">
    <property type="term" value="P:chorismate biosynthetic process"/>
    <property type="evidence" value="ECO:0007669"/>
    <property type="project" value="UniProtKB-UniRule"/>
</dbReference>
<evidence type="ECO:0000259" key="21">
    <source>
        <dbReference type="Pfam" id="PF24621"/>
    </source>
</evidence>
<keyword evidence="16" id="KW-0057">Aromatic amino acid biosynthesis</keyword>
<reference evidence="22" key="2">
    <citation type="journal article" date="2021" name="PeerJ">
        <title>Extensive microbial diversity within the chicken gut microbiome revealed by metagenomics and culture.</title>
        <authorList>
            <person name="Gilroy R."/>
            <person name="Ravi A."/>
            <person name="Getino M."/>
            <person name="Pursley I."/>
            <person name="Horton D.L."/>
            <person name="Alikhan N.F."/>
            <person name="Baker D."/>
            <person name="Gharbi K."/>
            <person name="Hall N."/>
            <person name="Watson M."/>
            <person name="Adriaenssens E.M."/>
            <person name="Foster-Nyarko E."/>
            <person name="Jarju S."/>
            <person name="Secka A."/>
            <person name="Antonio M."/>
            <person name="Oren A."/>
            <person name="Chaudhuri R.R."/>
            <person name="La Ragione R."/>
            <person name="Hildebrand F."/>
            <person name="Pallen M.J."/>
        </authorList>
    </citation>
    <scope>NUCLEOTIDE SEQUENCE</scope>
    <source>
        <strain evidence="22">2830</strain>
    </source>
</reference>
<dbReference type="SUPFAM" id="SSF56796">
    <property type="entry name" value="Dehydroquinate synthase-like"/>
    <property type="match status" value="1"/>
</dbReference>
<comment type="cofactor">
    <cofactor evidence="4">
        <name>Zn(2+)</name>
        <dbReference type="ChEBI" id="CHEBI:29105"/>
    </cofactor>
</comment>
<evidence type="ECO:0000256" key="10">
    <source>
        <dbReference type="ARBA" id="ARBA00022490"/>
    </source>
</evidence>
<dbReference type="GO" id="GO:0003856">
    <property type="term" value="F:3-dehydroquinate synthase activity"/>
    <property type="evidence" value="ECO:0007669"/>
    <property type="project" value="UniProtKB-UniRule"/>
</dbReference>
<dbReference type="InterPro" id="IPR056179">
    <property type="entry name" value="DHQS_C"/>
</dbReference>
<keyword evidence="18" id="KW-0170">Cobalt</keyword>
<dbReference type="Gene3D" id="1.20.1090.10">
    <property type="entry name" value="Dehydroquinate synthase-like - alpha domain"/>
    <property type="match status" value="1"/>
</dbReference>